<dbReference type="Pfam" id="PF02481">
    <property type="entry name" value="DNA_processg_A"/>
    <property type="match status" value="1"/>
</dbReference>
<dbReference type="PANTHER" id="PTHR43022:SF1">
    <property type="entry name" value="PROTEIN SMF"/>
    <property type="match status" value="1"/>
</dbReference>
<evidence type="ECO:0000313" key="3">
    <source>
        <dbReference type="EMBL" id="GIH69766.1"/>
    </source>
</evidence>
<dbReference type="SUPFAM" id="SSF102405">
    <property type="entry name" value="MCP/YpsA-like"/>
    <property type="match status" value="1"/>
</dbReference>
<dbReference type="InterPro" id="IPR003488">
    <property type="entry name" value="DprA"/>
</dbReference>
<gene>
    <name evidence="3" type="ORF">Mth01_20190</name>
</gene>
<comment type="similarity">
    <text evidence="1">Belongs to the DprA/Smf family.</text>
</comment>
<dbReference type="GO" id="GO:0009294">
    <property type="term" value="P:DNA-mediated transformation"/>
    <property type="evidence" value="ECO:0007669"/>
    <property type="project" value="InterPro"/>
</dbReference>
<dbReference type="Proteomes" id="UP000610966">
    <property type="component" value="Unassembled WGS sequence"/>
</dbReference>
<accession>A0A8J3VZD5</accession>
<dbReference type="AlphaFoldDB" id="A0A8J3VZD5"/>
<comment type="caution">
    <text evidence="3">The sequence shown here is derived from an EMBL/GenBank/DDBJ whole genome shotgun (WGS) entry which is preliminary data.</text>
</comment>
<dbReference type="PANTHER" id="PTHR43022">
    <property type="entry name" value="PROTEIN SMF"/>
    <property type="match status" value="1"/>
</dbReference>
<proteinExistence type="inferred from homology"/>
<dbReference type="EMBL" id="BOOG01000017">
    <property type="protein sequence ID" value="GIH69766.1"/>
    <property type="molecule type" value="Genomic_DNA"/>
</dbReference>
<evidence type="ECO:0000259" key="2">
    <source>
        <dbReference type="Pfam" id="PF02481"/>
    </source>
</evidence>
<feature type="domain" description="Smf/DprA SLOG" evidence="2">
    <location>
        <begin position="4"/>
        <end position="76"/>
    </location>
</feature>
<keyword evidence="4" id="KW-1185">Reference proteome</keyword>
<name>A0A8J3VZD5_9ACTN</name>
<organism evidence="3 4">
    <name type="scientific">Sphaerimonospora thailandensis</name>
    <dbReference type="NCBI Taxonomy" id="795644"/>
    <lineage>
        <taxon>Bacteria</taxon>
        <taxon>Bacillati</taxon>
        <taxon>Actinomycetota</taxon>
        <taxon>Actinomycetes</taxon>
        <taxon>Streptosporangiales</taxon>
        <taxon>Streptosporangiaceae</taxon>
        <taxon>Sphaerimonospora</taxon>
    </lineage>
</organism>
<evidence type="ECO:0000313" key="4">
    <source>
        <dbReference type="Proteomes" id="UP000610966"/>
    </source>
</evidence>
<reference evidence="3" key="1">
    <citation type="submission" date="2021-01" db="EMBL/GenBank/DDBJ databases">
        <title>Whole genome shotgun sequence of Sphaerimonospora thailandensis NBRC 107569.</title>
        <authorList>
            <person name="Komaki H."/>
            <person name="Tamura T."/>
        </authorList>
    </citation>
    <scope>NUCLEOTIDE SEQUENCE</scope>
    <source>
        <strain evidence="3">NBRC 107569</strain>
    </source>
</reference>
<sequence>MSGLAKGIDTREGLVISQFWPDSPPHQRNFPMRNAVMSGYAAATVVVEALWKSGARIQARLALEHGRPVVMPDQLLEHNWARDYAKKPGVHVVSNLRELLDVAERLISELNIGPESLPETPALVRSR</sequence>
<evidence type="ECO:0000256" key="1">
    <source>
        <dbReference type="ARBA" id="ARBA00006525"/>
    </source>
</evidence>
<dbReference type="InterPro" id="IPR057666">
    <property type="entry name" value="DrpA_SLOG"/>
</dbReference>
<protein>
    <recommendedName>
        <fullName evidence="2">Smf/DprA SLOG domain-containing protein</fullName>
    </recommendedName>
</protein>
<dbReference type="Gene3D" id="3.40.50.450">
    <property type="match status" value="1"/>
</dbReference>